<dbReference type="Pfam" id="PF07690">
    <property type="entry name" value="MFS_1"/>
    <property type="match status" value="1"/>
</dbReference>
<dbReference type="AlphaFoldDB" id="A0A5C3KVE0"/>
<dbReference type="OrthoDB" id="6770063at2759"/>
<dbReference type="GO" id="GO:0022857">
    <property type="term" value="F:transmembrane transporter activity"/>
    <property type="evidence" value="ECO:0007669"/>
    <property type="project" value="InterPro"/>
</dbReference>
<dbReference type="Gene3D" id="1.20.1250.20">
    <property type="entry name" value="MFS general substrate transporter like domains"/>
    <property type="match status" value="1"/>
</dbReference>
<feature type="transmembrane region" description="Helical" evidence="6">
    <location>
        <begin position="227"/>
        <end position="247"/>
    </location>
</feature>
<keyword evidence="9" id="KW-1185">Reference proteome</keyword>
<reference evidence="8 9" key="1">
    <citation type="journal article" date="2019" name="Nat. Ecol. Evol.">
        <title>Megaphylogeny resolves global patterns of mushroom evolution.</title>
        <authorList>
            <person name="Varga T."/>
            <person name="Krizsan K."/>
            <person name="Foldi C."/>
            <person name="Dima B."/>
            <person name="Sanchez-Garcia M."/>
            <person name="Sanchez-Ramirez S."/>
            <person name="Szollosi G.J."/>
            <person name="Szarkandi J.G."/>
            <person name="Papp V."/>
            <person name="Albert L."/>
            <person name="Andreopoulos W."/>
            <person name="Angelini C."/>
            <person name="Antonin V."/>
            <person name="Barry K.W."/>
            <person name="Bougher N.L."/>
            <person name="Buchanan P."/>
            <person name="Buyck B."/>
            <person name="Bense V."/>
            <person name="Catcheside P."/>
            <person name="Chovatia M."/>
            <person name="Cooper J."/>
            <person name="Damon W."/>
            <person name="Desjardin D."/>
            <person name="Finy P."/>
            <person name="Geml J."/>
            <person name="Haridas S."/>
            <person name="Hughes K."/>
            <person name="Justo A."/>
            <person name="Karasinski D."/>
            <person name="Kautmanova I."/>
            <person name="Kiss B."/>
            <person name="Kocsube S."/>
            <person name="Kotiranta H."/>
            <person name="LaButti K.M."/>
            <person name="Lechner B.E."/>
            <person name="Liimatainen K."/>
            <person name="Lipzen A."/>
            <person name="Lukacs Z."/>
            <person name="Mihaltcheva S."/>
            <person name="Morgado L.N."/>
            <person name="Niskanen T."/>
            <person name="Noordeloos M.E."/>
            <person name="Ohm R.A."/>
            <person name="Ortiz-Santana B."/>
            <person name="Ovrebo C."/>
            <person name="Racz N."/>
            <person name="Riley R."/>
            <person name="Savchenko A."/>
            <person name="Shiryaev A."/>
            <person name="Soop K."/>
            <person name="Spirin V."/>
            <person name="Szebenyi C."/>
            <person name="Tomsovsky M."/>
            <person name="Tulloss R.E."/>
            <person name="Uehling J."/>
            <person name="Grigoriev I.V."/>
            <person name="Vagvolgyi C."/>
            <person name="Papp T."/>
            <person name="Martin F.M."/>
            <person name="Miettinen O."/>
            <person name="Hibbett D.S."/>
            <person name="Nagy L.G."/>
        </authorList>
    </citation>
    <scope>NUCLEOTIDE SEQUENCE [LARGE SCALE GENOMIC DNA]</scope>
    <source>
        <strain evidence="8 9">CBS 121175</strain>
    </source>
</reference>
<gene>
    <name evidence="8" type="ORF">FA15DRAFT_674057</name>
</gene>
<dbReference type="SUPFAM" id="SSF103473">
    <property type="entry name" value="MFS general substrate transporter"/>
    <property type="match status" value="1"/>
</dbReference>
<feature type="transmembrane region" description="Helical" evidence="6">
    <location>
        <begin position="442"/>
        <end position="465"/>
    </location>
</feature>
<dbReference type="InterPro" id="IPR036259">
    <property type="entry name" value="MFS_trans_sf"/>
</dbReference>
<feature type="domain" description="Major facilitator superfamily (MFS) profile" evidence="7">
    <location>
        <begin position="72"/>
        <end position="501"/>
    </location>
</feature>
<dbReference type="PANTHER" id="PTHR23502:SF60">
    <property type="entry name" value="MAJOR FACILITATOR SUPERFAMILY (MFS) PROFILE DOMAIN-CONTAINING PROTEIN-RELATED"/>
    <property type="match status" value="1"/>
</dbReference>
<keyword evidence="3 6" id="KW-1133">Transmembrane helix</keyword>
<dbReference type="STRING" id="230819.A0A5C3KVE0"/>
<evidence type="ECO:0000313" key="8">
    <source>
        <dbReference type="EMBL" id="TFK19878.1"/>
    </source>
</evidence>
<evidence type="ECO:0000313" key="9">
    <source>
        <dbReference type="Proteomes" id="UP000307440"/>
    </source>
</evidence>
<evidence type="ECO:0000259" key="7">
    <source>
        <dbReference type="PROSITE" id="PS50850"/>
    </source>
</evidence>
<dbReference type="Proteomes" id="UP000307440">
    <property type="component" value="Unassembled WGS sequence"/>
</dbReference>
<accession>A0A5C3KVE0</accession>
<feature type="region of interest" description="Disordered" evidence="5">
    <location>
        <begin position="1"/>
        <end position="60"/>
    </location>
</feature>
<evidence type="ECO:0000256" key="4">
    <source>
        <dbReference type="ARBA" id="ARBA00023136"/>
    </source>
</evidence>
<feature type="transmembrane region" description="Helical" evidence="6">
    <location>
        <begin position="164"/>
        <end position="186"/>
    </location>
</feature>
<keyword evidence="4 6" id="KW-0472">Membrane</keyword>
<evidence type="ECO:0000256" key="5">
    <source>
        <dbReference type="SAM" id="MobiDB-lite"/>
    </source>
</evidence>
<dbReference type="GO" id="GO:0005886">
    <property type="term" value="C:plasma membrane"/>
    <property type="evidence" value="ECO:0007669"/>
    <property type="project" value="TreeGrafter"/>
</dbReference>
<dbReference type="EMBL" id="ML210321">
    <property type="protein sequence ID" value="TFK19878.1"/>
    <property type="molecule type" value="Genomic_DNA"/>
</dbReference>
<dbReference type="InterPro" id="IPR020846">
    <property type="entry name" value="MFS_dom"/>
</dbReference>
<feature type="transmembrane region" description="Helical" evidence="6">
    <location>
        <begin position="103"/>
        <end position="126"/>
    </location>
</feature>
<dbReference type="PROSITE" id="PS50850">
    <property type="entry name" value="MFS"/>
    <property type="match status" value="1"/>
</dbReference>
<evidence type="ECO:0000256" key="6">
    <source>
        <dbReference type="SAM" id="Phobius"/>
    </source>
</evidence>
<sequence length="511" mass="55438">MTYDVESLKAGVPSLETEPADQYEERGTEKLEKDSDLATTAKPSDEESNDDDEWKRDPDNPRNWTSLKKWTAVVIVAGYCFITPLSSSMMAPGLEQIRETYNIANPTIVALTLSIYLISFAFGPLILSPLSEMYGRTWILHISNLFTTAFNLGCAFAPDTGTLLALRFIAGFWGSAPVAIGGGSIADVFDEDNRASAMALFSLGPLFGPAIGPAAGGFIAQDLGMKWVFIIIAIVSGVASLIGIPFLKETYAPVIRLQKAKRSANPEAETARVIASLGGPTGTKAQIIWINLSRPIALLFGNFVCFILSSYMALNYGIYFLMFATFPKLFREAYGFRPGVGGLAYLGIGFGFIVATFVGAKFLDGMYRLQVRKNGGMGTPEMRMPVMFIASLIVPVGLLWYGWSAHVKLHWMMPIAGTFIYGFGLMAAYLPIQLYLVDAFTYAASATGAASVFRSLLGFVFPLFGQQLTDALGLGPANTLLAGVAILIGVPFPIWIYFKGAAMRERSNLSR</sequence>
<feature type="transmembrane region" description="Helical" evidence="6">
    <location>
        <begin position="198"/>
        <end position="221"/>
    </location>
</feature>
<evidence type="ECO:0000256" key="2">
    <source>
        <dbReference type="ARBA" id="ARBA00022692"/>
    </source>
</evidence>
<dbReference type="CDD" id="cd17323">
    <property type="entry name" value="MFS_Tpo1_MDR_like"/>
    <property type="match status" value="1"/>
</dbReference>
<evidence type="ECO:0000256" key="1">
    <source>
        <dbReference type="ARBA" id="ARBA00004141"/>
    </source>
</evidence>
<protein>
    <submittedName>
        <fullName evidence="8">MFS general substrate transporter</fullName>
    </submittedName>
</protein>
<feature type="transmembrane region" description="Helical" evidence="6">
    <location>
        <begin position="477"/>
        <end position="498"/>
    </location>
</feature>
<dbReference type="FunFam" id="1.20.1250.20:FF:000011">
    <property type="entry name" value="MFS multidrug transporter, putative"/>
    <property type="match status" value="1"/>
</dbReference>
<feature type="transmembrane region" description="Helical" evidence="6">
    <location>
        <begin position="384"/>
        <end position="403"/>
    </location>
</feature>
<feature type="transmembrane region" description="Helical" evidence="6">
    <location>
        <begin position="342"/>
        <end position="363"/>
    </location>
</feature>
<comment type="subcellular location">
    <subcellularLocation>
        <location evidence="1">Membrane</location>
        <topology evidence="1">Multi-pass membrane protein</topology>
    </subcellularLocation>
</comment>
<feature type="transmembrane region" description="Helical" evidence="6">
    <location>
        <begin position="138"/>
        <end position="158"/>
    </location>
</feature>
<proteinExistence type="predicted"/>
<organism evidence="8 9">
    <name type="scientific">Coprinopsis marcescibilis</name>
    <name type="common">Agaric fungus</name>
    <name type="synonym">Psathyrella marcescibilis</name>
    <dbReference type="NCBI Taxonomy" id="230819"/>
    <lineage>
        <taxon>Eukaryota</taxon>
        <taxon>Fungi</taxon>
        <taxon>Dikarya</taxon>
        <taxon>Basidiomycota</taxon>
        <taxon>Agaricomycotina</taxon>
        <taxon>Agaricomycetes</taxon>
        <taxon>Agaricomycetidae</taxon>
        <taxon>Agaricales</taxon>
        <taxon>Agaricineae</taxon>
        <taxon>Psathyrellaceae</taxon>
        <taxon>Coprinopsis</taxon>
    </lineage>
</organism>
<dbReference type="PANTHER" id="PTHR23502">
    <property type="entry name" value="MAJOR FACILITATOR SUPERFAMILY"/>
    <property type="match status" value="1"/>
</dbReference>
<feature type="transmembrane region" description="Helical" evidence="6">
    <location>
        <begin position="409"/>
        <end position="430"/>
    </location>
</feature>
<feature type="transmembrane region" description="Helical" evidence="6">
    <location>
        <begin position="296"/>
        <end position="322"/>
    </location>
</feature>
<keyword evidence="2 6" id="KW-0812">Transmembrane</keyword>
<dbReference type="InterPro" id="IPR011701">
    <property type="entry name" value="MFS"/>
</dbReference>
<name>A0A5C3KVE0_COPMA</name>
<feature type="transmembrane region" description="Helical" evidence="6">
    <location>
        <begin position="70"/>
        <end position="91"/>
    </location>
</feature>
<feature type="compositionally biased region" description="Basic and acidic residues" evidence="5">
    <location>
        <begin position="23"/>
        <end position="36"/>
    </location>
</feature>
<evidence type="ECO:0000256" key="3">
    <source>
        <dbReference type="ARBA" id="ARBA00022989"/>
    </source>
</evidence>